<dbReference type="AlphaFoldDB" id="A0A699Z588"/>
<sequence>MPSDVGALLPSLQYSPHHDYFSFDGADNNGGNRYMREHVTCILPHAGCHALTQGLTTSAVARTLRLS</sequence>
<organism evidence="1 2">
    <name type="scientific">Haematococcus lacustris</name>
    <name type="common">Green alga</name>
    <name type="synonym">Haematococcus pluvialis</name>
    <dbReference type="NCBI Taxonomy" id="44745"/>
    <lineage>
        <taxon>Eukaryota</taxon>
        <taxon>Viridiplantae</taxon>
        <taxon>Chlorophyta</taxon>
        <taxon>core chlorophytes</taxon>
        <taxon>Chlorophyceae</taxon>
        <taxon>CS clade</taxon>
        <taxon>Chlamydomonadales</taxon>
        <taxon>Haematococcaceae</taxon>
        <taxon>Haematococcus</taxon>
    </lineage>
</organism>
<evidence type="ECO:0000313" key="2">
    <source>
        <dbReference type="Proteomes" id="UP000485058"/>
    </source>
</evidence>
<accession>A0A699Z588</accession>
<protein>
    <submittedName>
        <fullName evidence="1">Uncharacterized protein</fullName>
    </submittedName>
</protein>
<name>A0A699Z588_HAELA</name>
<reference evidence="1 2" key="1">
    <citation type="submission" date="2020-02" db="EMBL/GenBank/DDBJ databases">
        <title>Draft genome sequence of Haematococcus lacustris strain NIES-144.</title>
        <authorList>
            <person name="Morimoto D."/>
            <person name="Nakagawa S."/>
            <person name="Yoshida T."/>
            <person name="Sawayama S."/>
        </authorList>
    </citation>
    <scope>NUCLEOTIDE SEQUENCE [LARGE SCALE GENOMIC DNA]</scope>
    <source>
        <strain evidence="1 2">NIES-144</strain>
    </source>
</reference>
<keyword evidence="2" id="KW-1185">Reference proteome</keyword>
<comment type="caution">
    <text evidence="1">The sequence shown here is derived from an EMBL/GenBank/DDBJ whole genome shotgun (WGS) entry which is preliminary data.</text>
</comment>
<evidence type="ECO:0000313" key="1">
    <source>
        <dbReference type="EMBL" id="GFH17723.1"/>
    </source>
</evidence>
<proteinExistence type="predicted"/>
<dbReference type="EMBL" id="BLLF01001191">
    <property type="protein sequence ID" value="GFH17723.1"/>
    <property type="molecule type" value="Genomic_DNA"/>
</dbReference>
<dbReference type="Proteomes" id="UP000485058">
    <property type="component" value="Unassembled WGS sequence"/>
</dbReference>
<gene>
    <name evidence="1" type="ORF">HaLaN_14415</name>
</gene>